<dbReference type="GO" id="GO:0003677">
    <property type="term" value="F:DNA binding"/>
    <property type="evidence" value="ECO:0007669"/>
    <property type="project" value="UniProtKB-KW"/>
</dbReference>
<comment type="caution">
    <text evidence="6">The sequence shown here is derived from an EMBL/GenBank/DDBJ whole genome shotgun (WGS) entry which is preliminary data.</text>
</comment>
<dbReference type="InterPro" id="IPR013762">
    <property type="entry name" value="Integrase-like_cat_sf"/>
</dbReference>
<evidence type="ECO:0000256" key="1">
    <source>
        <dbReference type="ARBA" id="ARBA00008857"/>
    </source>
</evidence>
<dbReference type="EMBL" id="LJGV01000022">
    <property type="protein sequence ID" value="OEV00324.1"/>
    <property type="molecule type" value="Genomic_DNA"/>
</dbReference>
<sequence length="474" mass="52485">MKSQDVRVWEIRRNKSSKRPSYEVRWKVAGKPFSKTFRTKALADSFRAGLVKASRAGEGFDTETGLPDSLVEAAPSLTWYEFALKYLAMKWPHAAPNSRDSMNETLTLVSTVLMSKKPGRPADAALRKALRGWAFVQASNEDKEEPPAKVSNALAWVAKASLPLADLKNPAVMRSVLNALTLKLDGTPAAPETVRRKRAVLSNVLRYAVEVGELSENPVASVQWKPPKLAKEVDRRVVINPVQARELLTALSYVGLYKRARGRRMVALFACMYYGGLRPAEAVGLRLQDCELPEKGWGRFILHKTRPTVGKRWTGTGKVHDHRGLKNRAEDEVRPVPVPPQLVRIVRKHLAEFGTAEDGRLFFNERGGVIGSSSYSRTWEEARALALTPEQVASPLAGTPYDLRHAALSSWLNAGVDPAEVAERAGNSVDVLLTRYAKCLDGRQHVANQRIDALWDDGSGTEDTSETDRQSTES</sequence>
<gene>
    <name evidence="6" type="ORF">AN217_23795</name>
</gene>
<evidence type="ECO:0000313" key="6">
    <source>
        <dbReference type="EMBL" id="OEV00324.1"/>
    </source>
</evidence>
<protein>
    <submittedName>
        <fullName evidence="6">Integrase</fullName>
    </submittedName>
</protein>
<keyword evidence="2" id="KW-0238">DNA-binding</keyword>
<dbReference type="RefSeq" id="WP_069992812.1">
    <property type="nucleotide sequence ID" value="NZ_LJGV01000022.1"/>
</dbReference>
<dbReference type="PANTHER" id="PTHR30349">
    <property type="entry name" value="PHAGE INTEGRASE-RELATED"/>
    <property type="match status" value="1"/>
</dbReference>
<dbReference type="Gene3D" id="1.10.150.130">
    <property type="match status" value="1"/>
</dbReference>
<dbReference type="Proteomes" id="UP000175829">
    <property type="component" value="Unassembled WGS sequence"/>
</dbReference>
<evidence type="ECO:0000259" key="5">
    <source>
        <dbReference type="PROSITE" id="PS51898"/>
    </source>
</evidence>
<dbReference type="GO" id="GO:0006310">
    <property type="term" value="P:DNA recombination"/>
    <property type="evidence" value="ECO:0007669"/>
    <property type="project" value="UniProtKB-KW"/>
</dbReference>
<name>A0A1E7K8V1_9ACTN</name>
<feature type="region of interest" description="Disordered" evidence="4">
    <location>
        <begin position="455"/>
        <end position="474"/>
    </location>
</feature>
<dbReference type="Pfam" id="PF00589">
    <property type="entry name" value="Phage_integrase"/>
    <property type="match status" value="1"/>
</dbReference>
<reference evidence="6 7" key="1">
    <citation type="journal article" date="2016" name="Front. Microbiol.">
        <title>Comparative Genomics Analysis of Streptomyces Species Reveals Their Adaptation to the Marine Environment and Their Diversity at the Genomic Level.</title>
        <authorList>
            <person name="Tian X."/>
            <person name="Zhang Z."/>
            <person name="Yang T."/>
            <person name="Chen M."/>
            <person name="Li J."/>
            <person name="Chen F."/>
            <person name="Yang J."/>
            <person name="Li W."/>
            <person name="Zhang B."/>
            <person name="Zhang Z."/>
            <person name="Wu J."/>
            <person name="Zhang C."/>
            <person name="Long L."/>
            <person name="Xiao J."/>
        </authorList>
    </citation>
    <scope>NUCLEOTIDE SEQUENCE [LARGE SCALE GENOMIC DNA]</scope>
    <source>
        <strain evidence="6 7">SCSIO M10379</strain>
    </source>
</reference>
<dbReference type="PROSITE" id="PS51898">
    <property type="entry name" value="TYR_RECOMBINASE"/>
    <property type="match status" value="1"/>
</dbReference>
<dbReference type="AlphaFoldDB" id="A0A1E7K8V1"/>
<accession>A0A1E7K8V1</accession>
<dbReference type="SUPFAM" id="SSF56349">
    <property type="entry name" value="DNA breaking-rejoining enzymes"/>
    <property type="match status" value="1"/>
</dbReference>
<dbReference type="InterPro" id="IPR002104">
    <property type="entry name" value="Integrase_catalytic"/>
</dbReference>
<dbReference type="PANTHER" id="PTHR30349:SF64">
    <property type="entry name" value="PROPHAGE INTEGRASE INTD-RELATED"/>
    <property type="match status" value="1"/>
</dbReference>
<dbReference type="InterPro" id="IPR050090">
    <property type="entry name" value="Tyrosine_recombinase_XerCD"/>
</dbReference>
<proteinExistence type="inferred from homology"/>
<feature type="region of interest" description="Disordered" evidence="4">
    <location>
        <begin position="312"/>
        <end position="332"/>
    </location>
</feature>
<feature type="compositionally biased region" description="Basic and acidic residues" evidence="4">
    <location>
        <begin position="318"/>
        <end position="332"/>
    </location>
</feature>
<dbReference type="Gene3D" id="1.10.443.10">
    <property type="entry name" value="Intergrase catalytic core"/>
    <property type="match status" value="1"/>
</dbReference>
<feature type="domain" description="Tyr recombinase" evidence="5">
    <location>
        <begin position="234"/>
        <end position="456"/>
    </location>
</feature>
<evidence type="ECO:0000256" key="4">
    <source>
        <dbReference type="SAM" id="MobiDB-lite"/>
    </source>
</evidence>
<dbReference type="PATRIC" id="fig|943816.4.peg.4318"/>
<organism evidence="6 7">
    <name type="scientific">Streptomyces qinglanensis</name>
    <dbReference type="NCBI Taxonomy" id="943816"/>
    <lineage>
        <taxon>Bacteria</taxon>
        <taxon>Bacillati</taxon>
        <taxon>Actinomycetota</taxon>
        <taxon>Actinomycetes</taxon>
        <taxon>Kitasatosporales</taxon>
        <taxon>Streptomycetaceae</taxon>
        <taxon>Streptomyces</taxon>
    </lineage>
</organism>
<dbReference type="InterPro" id="IPR011010">
    <property type="entry name" value="DNA_brk_join_enz"/>
</dbReference>
<evidence type="ECO:0000256" key="3">
    <source>
        <dbReference type="ARBA" id="ARBA00023172"/>
    </source>
</evidence>
<dbReference type="GO" id="GO:0015074">
    <property type="term" value="P:DNA integration"/>
    <property type="evidence" value="ECO:0007669"/>
    <property type="project" value="InterPro"/>
</dbReference>
<dbReference type="InterPro" id="IPR010998">
    <property type="entry name" value="Integrase_recombinase_N"/>
</dbReference>
<evidence type="ECO:0000256" key="2">
    <source>
        <dbReference type="ARBA" id="ARBA00023125"/>
    </source>
</evidence>
<comment type="similarity">
    <text evidence="1">Belongs to the 'phage' integrase family.</text>
</comment>
<evidence type="ECO:0000313" key="7">
    <source>
        <dbReference type="Proteomes" id="UP000175829"/>
    </source>
</evidence>
<keyword evidence="3" id="KW-0233">DNA recombination</keyword>